<dbReference type="AlphaFoldDB" id="A0A975GP23"/>
<keyword evidence="3" id="KW-1185">Reference proteome</keyword>
<gene>
    <name evidence="2" type="ORF">dnm_044390</name>
</gene>
<feature type="domain" description="PilZ" evidence="1">
    <location>
        <begin position="6"/>
        <end position="92"/>
    </location>
</feature>
<evidence type="ECO:0000259" key="1">
    <source>
        <dbReference type="Pfam" id="PF07238"/>
    </source>
</evidence>
<proteinExistence type="predicted"/>
<evidence type="ECO:0000313" key="2">
    <source>
        <dbReference type="EMBL" id="QTA88394.1"/>
    </source>
</evidence>
<dbReference type="KEGG" id="dmm:dnm_044390"/>
<dbReference type="Pfam" id="PF07238">
    <property type="entry name" value="PilZ"/>
    <property type="match status" value="1"/>
</dbReference>
<name>A0A975GP23_9BACT</name>
<sequence length="165" mass="18948">MALYARRAYPREYYEAPITYAKYNTDACCEATMYNCSLGGMYFESQDAFRAGTFIYIKMINFSPDIYTPGDYKTYMAKVIWCKKLNSPGTYGTGVMHTIRGYILKRKNVRRPDDACELCGGNSLEEVHRTEDGLYLCPDCFRHLGRLDNGKIKKSILKFLIGNVM</sequence>
<evidence type="ECO:0000313" key="3">
    <source>
        <dbReference type="Proteomes" id="UP000663722"/>
    </source>
</evidence>
<organism evidence="2 3">
    <name type="scientific">Desulfonema magnum</name>
    <dbReference type="NCBI Taxonomy" id="45655"/>
    <lineage>
        <taxon>Bacteria</taxon>
        <taxon>Pseudomonadati</taxon>
        <taxon>Thermodesulfobacteriota</taxon>
        <taxon>Desulfobacteria</taxon>
        <taxon>Desulfobacterales</taxon>
        <taxon>Desulfococcaceae</taxon>
        <taxon>Desulfonema</taxon>
    </lineage>
</organism>
<dbReference type="GO" id="GO:0035438">
    <property type="term" value="F:cyclic-di-GMP binding"/>
    <property type="evidence" value="ECO:0007669"/>
    <property type="project" value="InterPro"/>
</dbReference>
<dbReference type="EMBL" id="CP061800">
    <property type="protein sequence ID" value="QTA88394.1"/>
    <property type="molecule type" value="Genomic_DNA"/>
</dbReference>
<reference evidence="2" key="1">
    <citation type="journal article" date="2021" name="Microb. Physiol.">
        <title>Proteogenomic Insights into the Physiology of Marine, Sulfate-Reducing, Filamentous Desulfonema limicola and Desulfonema magnum.</title>
        <authorList>
            <person name="Schnaars V."/>
            <person name="Wohlbrand L."/>
            <person name="Scheve S."/>
            <person name="Hinrichs C."/>
            <person name="Reinhardt R."/>
            <person name="Rabus R."/>
        </authorList>
    </citation>
    <scope>NUCLEOTIDE SEQUENCE</scope>
    <source>
        <strain evidence="2">4be13</strain>
    </source>
</reference>
<protein>
    <submittedName>
        <fullName evidence="2">PilZ domain-containing protein</fullName>
    </submittedName>
</protein>
<accession>A0A975GP23</accession>
<dbReference type="Proteomes" id="UP000663722">
    <property type="component" value="Chromosome"/>
</dbReference>
<dbReference type="InterPro" id="IPR009875">
    <property type="entry name" value="PilZ_domain"/>
</dbReference>
<dbReference type="RefSeq" id="WP_207683181.1">
    <property type="nucleotide sequence ID" value="NZ_CP061800.1"/>
</dbReference>